<organism evidence="2 3">
    <name type="scientific">Pseudoduganella violacea</name>
    <dbReference type="NCBI Taxonomy" id="1715466"/>
    <lineage>
        <taxon>Bacteria</taxon>
        <taxon>Pseudomonadati</taxon>
        <taxon>Pseudomonadota</taxon>
        <taxon>Betaproteobacteria</taxon>
        <taxon>Burkholderiales</taxon>
        <taxon>Oxalobacteraceae</taxon>
        <taxon>Telluria group</taxon>
        <taxon>Pseudoduganella</taxon>
    </lineage>
</organism>
<gene>
    <name evidence="2" type="ORF">FHS03_003457</name>
</gene>
<evidence type="ECO:0000256" key="1">
    <source>
        <dbReference type="SAM" id="SignalP"/>
    </source>
</evidence>
<keyword evidence="3" id="KW-1185">Reference proteome</keyword>
<proteinExistence type="predicted"/>
<dbReference type="RefSeq" id="WP_183442145.1">
    <property type="nucleotide sequence ID" value="NZ_JACHXD010000009.1"/>
</dbReference>
<dbReference type="AlphaFoldDB" id="A0A7W5BCE4"/>
<evidence type="ECO:0000313" key="2">
    <source>
        <dbReference type="EMBL" id="MBB3120393.1"/>
    </source>
</evidence>
<accession>A0A7W5BCE4</accession>
<comment type="caution">
    <text evidence="2">The sequence shown here is derived from an EMBL/GenBank/DDBJ whole genome shotgun (WGS) entry which is preliminary data.</text>
</comment>
<feature type="signal peptide" evidence="1">
    <location>
        <begin position="1"/>
        <end position="21"/>
    </location>
</feature>
<sequence>MKSLKSFLLFAASLCSFAAQAAPAAPDLDLGISFYSKVITEEGVTRESRYEERWLRRTGHVWVERVLPQRAKDKHEHKGSGHRHFNPTQLARHVMLENGTLKLEYVDAHARERIAVPPGEYGNVSFNGSWDGQFYLVSPKMVADMPLSARASDVPGARWREREKNGQFQRVLWDDARQIALVIESGDRAGQEFQRIEVRPSKASATAPWNKLAGYSLREYADFLD</sequence>
<keyword evidence="1" id="KW-0732">Signal</keyword>
<protein>
    <submittedName>
        <fullName evidence="2">Uncharacterized protein</fullName>
    </submittedName>
</protein>
<reference evidence="2 3" key="1">
    <citation type="submission" date="2020-08" db="EMBL/GenBank/DDBJ databases">
        <title>Genomic Encyclopedia of Type Strains, Phase III (KMG-III): the genomes of soil and plant-associated and newly described type strains.</title>
        <authorList>
            <person name="Whitman W."/>
        </authorList>
    </citation>
    <scope>NUCLEOTIDE SEQUENCE [LARGE SCALE GENOMIC DNA]</scope>
    <source>
        <strain evidence="2 3">CECT 8897</strain>
    </source>
</reference>
<dbReference type="EMBL" id="JACHXD010000009">
    <property type="protein sequence ID" value="MBB3120393.1"/>
    <property type="molecule type" value="Genomic_DNA"/>
</dbReference>
<name>A0A7W5BCE4_9BURK</name>
<dbReference type="Proteomes" id="UP000541535">
    <property type="component" value="Unassembled WGS sequence"/>
</dbReference>
<evidence type="ECO:0000313" key="3">
    <source>
        <dbReference type="Proteomes" id="UP000541535"/>
    </source>
</evidence>
<feature type="chain" id="PRO_5031557712" evidence="1">
    <location>
        <begin position="22"/>
        <end position="225"/>
    </location>
</feature>